<proteinExistence type="inferred from homology"/>
<evidence type="ECO:0000313" key="9">
    <source>
        <dbReference type="Proteomes" id="UP000567795"/>
    </source>
</evidence>
<name>A0A853ABJ8_9ACTN</name>
<evidence type="ECO:0000256" key="5">
    <source>
        <dbReference type="ARBA" id="ARBA00022842"/>
    </source>
</evidence>
<protein>
    <recommendedName>
        <fullName evidence="6">Ribonuclease VapC</fullName>
        <shortName evidence="6">RNase VapC</shortName>
        <ecNumber evidence="6">3.1.-.-</ecNumber>
    </recommendedName>
    <alternativeName>
        <fullName evidence="6">Toxin VapC</fullName>
    </alternativeName>
</protein>
<dbReference type="AlphaFoldDB" id="A0A853ABJ8"/>
<dbReference type="Proteomes" id="UP000567795">
    <property type="component" value="Unassembled WGS sequence"/>
</dbReference>
<accession>A0A853ABJ8</accession>
<evidence type="ECO:0000256" key="1">
    <source>
        <dbReference type="ARBA" id="ARBA00022649"/>
    </source>
</evidence>
<dbReference type="InterPro" id="IPR002716">
    <property type="entry name" value="PIN_dom"/>
</dbReference>
<dbReference type="HAMAP" id="MF_00265">
    <property type="entry name" value="VapC_Nob1"/>
    <property type="match status" value="1"/>
</dbReference>
<comment type="similarity">
    <text evidence="6">Belongs to the PINc/VapC protein family.</text>
</comment>
<dbReference type="GO" id="GO:0090729">
    <property type="term" value="F:toxin activity"/>
    <property type="evidence" value="ECO:0007669"/>
    <property type="project" value="UniProtKB-KW"/>
</dbReference>
<dbReference type="Gene3D" id="3.40.50.1010">
    <property type="entry name" value="5'-nuclease"/>
    <property type="match status" value="1"/>
</dbReference>
<evidence type="ECO:0000256" key="2">
    <source>
        <dbReference type="ARBA" id="ARBA00022722"/>
    </source>
</evidence>
<dbReference type="EMBL" id="JACBZD010000002">
    <property type="protein sequence ID" value="NYI07858.1"/>
    <property type="molecule type" value="Genomic_DNA"/>
</dbReference>
<reference evidence="8 9" key="1">
    <citation type="submission" date="2020-07" db="EMBL/GenBank/DDBJ databases">
        <title>Sequencing the genomes of 1000 actinobacteria strains.</title>
        <authorList>
            <person name="Klenk H.-P."/>
        </authorList>
    </citation>
    <scope>NUCLEOTIDE SEQUENCE [LARGE SCALE GENOMIC DNA]</scope>
    <source>
        <strain evidence="8 9">DSM 42178</strain>
    </source>
</reference>
<dbReference type="InterPro" id="IPR029060">
    <property type="entry name" value="PIN-like_dom_sf"/>
</dbReference>
<keyword evidence="3 6" id="KW-0479">Metal-binding</keyword>
<organism evidence="8 9">
    <name type="scientific">Allostreptomyces psammosilenae</name>
    <dbReference type="NCBI Taxonomy" id="1892865"/>
    <lineage>
        <taxon>Bacteria</taxon>
        <taxon>Bacillati</taxon>
        <taxon>Actinomycetota</taxon>
        <taxon>Actinomycetes</taxon>
        <taxon>Kitasatosporales</taxon>
        <taxon>Streptomycetaceae</taxon>
        <taxon>Allostreptomyces</taxon>
    </lineage>
</organism>
<dbReference type="GO" id="GO:0000287">
    <property type="term" value="F:magnesium ion binding"/>
    <property type="evidence" value="ECO:0007669"/>
    <property type="project" value="UniProtKB-UniRule"/>
</dbReference>
<keyword evidence="9" id="KW-1185">Reference proteome</keyword>
<evidence type="ECO:0000256" key="3">
    <source>
        <dbReference type="ARBA" id="ARBA00022723"/>
    </source>
</evidence>
<keyword evidence="4 6" id="KW-0378">Hydrolase</keyword>
<keyword evidence="2 6" id="KW-0540">Nuclease</keyword>
<dbReference type="InterPro" id="IPR022907">
    <property type="entry name" value="VapC_family"/>
</dbReference>
<feature type="binding site" evidence="6">
    <location>
        <position position="9"/>
    </location>
    <ligand>
        <name>Mg(2+)</name>
        <dbReference type="ChEBI" id="CHEBI:18420"/>
    </ligand>
</feature>
<evidence type="ECO:0000256" key="6">
    <source>
        <dbReference type="HAMAP-Rule" id="MF_00265"/>
    </source>
</evidence>
<comment type="function">
    <text evidence="6">Toxic component of a toxin-antitoxin (TA) system. An RNase.</text>
</comment>
<evidence type="ECO:0000259" key="7">
    <source>
        <dbReference type="Pfam" id="PF01850"/>
    </source>
</evidence>
<feature type="domain" description="PIN" evidence="7">
    <location>
        <begin position="8"/>
        <end position="130"/>
    </location>
</feature>
<comment type="cofactor">
    <cofactor evidence="6">
        <name>Mg(2+)</name>
        <dbReference type="ChEBI" id="CHEBI:18420"/>
    </cofactor>
</comment>
<dbReference type="EC" id="3.1.-.-" evidence="6"/>
<gene>
    <name evidence="6" type="primary">vapC</name>
    <name evidence="8" type="ORF">FHU37_004887</name>
</gene>
<evidence type="ECO:0000313" key="8">
    <source>
        <dbReference type="EMBL" id="NYI07858.1"/>
    </source>
</evidence>
<keyword evidence="6" id="KW-0800">Toxin</keyword>
<keyword evidence="1 6" id="KW-1277">Toxin-antitoxin system</keyword>
<dbReference type="GO" id="GO:0016787">
    <property type="term" value="F:hydrolase activity"/>
    <property type="evidence" value="ECO:0007669"/>
    <property type="project" value="UniProtKB-KW"/>
</dbReference>
<dbReference type="GO" id="GO:0004540">
    <property type="term" value="F:RNA nuclease activity"/>
    <property type="evidence" value="ECO:0007669"/>
    <property type="project" value="InterPro"/>
</dbReference>
<keyword evidence="5 6" id="KW-0460">Magnesium</keyword>
<sequence>MSGIVAIADTSGLLGLFNRQDKSHADCLRVRAAAAHLVISPLVLAELDYLITSRSGPDVALAVLDHIMDAIDLRRYEVPEVSAHLRSARAVMSRYKSMNIGLADAMNVALAAEFRTDAVFTLDREHFRAVRPLTAHPCFRLLPDDLDR</sequence>
<feature type="binding site" evidence="6">
    <location>
        <position position="104"/>
    </location>
    <ligand>
        <name>Mg(2+)</name>
        <dbReference type="ChEBI" id="CHEBI:18420"/>
    </ligand>
</feature>
<dbReference type="RefSeq" id="WP_179816791.1">
    <property type="nucleotide sequence ID" value="NZ_JACBZD010000002.1"/>
</dbReference>
<evidence type="ECO:0000256" key="4">
    <source>
        <dbReference type="ARBA" id="ARBA00022801"/>
    </source>
</evidence>
<comment type="caution">
    <text evidence="8">The sequence shown here is derived from an EMBL/GenBank/DDBJ whole genome shotgun (WGS) entry which is preliminary data.</text>
</comment>
<dbReference type="SUPFAM" id="SSF88723">
    <property type="entry name" value="PIN domain-like"/>
    <property type="match status" value="1"/>
</dbReference>
<dbReference type="Pfam" id="PF01850">
    <property type="entry name" value="PIN"/>
    <property type="match status" value="1"/>
</dbReference>